<name>A0A1I5F3T1_9FLAO</name>
<proteinExistence type="predicted"/>
<evidence type="ECO:0000313" key="2">
    <source>
        <dbReference type="Proteomes" id="UP000199036"/>
    </source>
</evidence>
<dbReference type="RefSeq" id="WP_091525545.1">
    <property type="nucleotide sequence ID" value="NZ_FOVI01000024.1"/>
</dbReference>
<accession>A0A1I5F3T1</accession>
<dbReference type="EMBL" id="FOVI01000024">
    <property type="protein sequence ID" value="SFO18387.1"/>
    <property type="molecule type" value="Genomic_DNA"/>
</dbReference>
<dbReference type="Proteomes" id="UP000199036">
    <property type="component" value="Unassembled WGS sequence"/>
</dbReference>
<dbReference type="AlphaFoldDB" id="A0A1I5F3T1"/>
<evidence type="ECO:0000313" key="1">
    <source>
        <dbReference type="EMBL" id="SFO18387.1"/>
    </source>
</evidence>
<reference evidence="2" key="1">
    <citation type="submission" date="2016-10" db="EMBL/GenBank/DDBJ databases">
        <authorList>
            <person name="Varghese N."/>
            <person name="Submissions S."/>
        </authorList>
    </citation>
    <scope>NUCLEOTIDE SEQUENCE [LARGE SCALE GENOMIC DNA]</scope>
    <source>
        <strain evidence="2">DS-12</strain>
    </source>
</reference>
<protein>
    <submittedName>
        <fullName evidence="1">Uncharacterized protein</fullName>
    </submittedName>
</protein>
<dbReference type="OrthoDB" id="1437908at2"/>
<gene>
    <name evidence="1" type="ORF">SAMN05421741_12443</name>
</gene>
<sequence length="123" mass="14809">MQNDITLKELKQKTKEQVFEYINEKLSFEEIILNSLRYSEDFKKNQHYRFDMTGLGNTEHHNKSILDKFTDLGLFEKFDMLLVRFYNRSGELKYVYNDKNEVHVDDISGMGTREIIYKILQKL</sequence>
<keyword evidence="2" id="KW-1185">Reference proteome</keyword>
<organism evidence="1 2">
    <name type="scientific">Paenimyroides ummariense</name>
    <dbReference type="NCBI Taxonomy" id="913024"/>
    <lineage>
        <taxon>Bacteria</taxon>
        <taxon>Pseudomonadati</taxon>
        <taxon>Bacteroidota</taxon>
        <taxon>Flavobacteriia</taxon>
        <taxon>Flavobacteriales</taxon>
        <taxon>Flavobacteriaceae</taxon>
        <taxon>Paenimyroides</taxon>
    </lineage>
</organism>